<dbReference type="AlphaFoldDB" id="I4EI65"/>
<gene>
    <name evidence="6" type="ORF">NITHO_3350008</name>
</gene>
<comment type="similarity">
    <text evidence="2">Belongs to the QNG1 protein family.</text>
</comment>
<name>I4EI65_9BACT</name>
<dbReference type="Proteomes" id="UP000004221">
    <property type="component" value="Unassembled WGS sequence"/>
</dbReference>
<organism evidence="6 7">
    <name type="scientific">Nitrolancea hollandica Lb</name>
    <dbReference type="NCBI Taxonomy" id="1129897"/>
    <lineage>
        <taxon>Bacteria</taxon>
        <taxon>Pseudomonadati</taxon>
        <taxon>Thermomicrobiota</taxon>
        <taxon>Thermomicrobia</taxon>
        <taxon>Sphaerobacterales</taxon>
        <taxon>Sphaerobacterineae</taxon>
        <taxon>Sphaerobacteraceae</taxon>
        <taxon>Nitrolancea</taxon>
    </lineage>
</organism>
<proteinExistence type="inferred from homology"/>
<keyword evidence="7" id="KW-1185">Reference proteome</keyword>
<evidence type="ECO:0000256" key="1">
    <source>
        <dbReference type="ARBA" id="ARBA00022801"/>
    </source>
</evidence>
<dbReference type="EMBL" id="CAGS01000263">
    <property type="protein sequence ID" value="CCF84377.1"/>
    <property type="molecule type" value="Genomic_DNA"/>
</dbReference>
<dbReference type="GO" id="GO:0006400">
    <property type="term" value="P:tRNA modification"/>
    <property type="evidence" value="ECO:0007669"/>
    <property type="project" value="TreeGrafter"/>
</dbReference>
<accession>I4EI65</accession>
<evidence type="ECO:0000313" key="7">
    <source>
        <dbReference type="Proteomes" id="UP000004221"/>
    </source>
</evidence>
<dbReference type="OrthoDB" id="145736at2"/>
<dbReference type="InterPro" id="IPR019438">
    <property type="entry name" value="Q_salvage"/>
</dbReference>
<keyword evidence="1" id="KW-0378">Hydrolase</keyword>
<sequence>MIQQHIDPLGVLETTRRVVDQAVLVRIDRDAAARVAKLLAAETATPPGWNRDLHWEGTPEQTANYLLLLDALNFCFWGEPRWRVTYRGTRYDGYWALAAALKRALEAGLPLYDAAYLAGLDAARLQQVFQGEHTIPLFDARLDNTREVGRVLIERYGGQFARAIEAAGGSATRLVEIVVSSFPSFRDTASYKGAEVRFYKRAQILASDLAGAFGGTGLGRFNDLNRITAFADYKVPQVLHALGILIYAPALGAVLDQQREIPAGSPEEVEIRAATIWGVEEIRRQLASLGHHWDAYRVDWALWEMGQHLPSGVRPYHRTRTIAY</sequence>
<dbReference type="GO" id="GO:0016787">
    <property type="term" value="F:hydrolase activity"/>
    <property type="evidence" value="ECO:0007669"/>
    <property type="project" value="UniProtKB-KW"/>
</dbReference>
<dbReference type="PANTHER" id="PTHR21314">
    <property type="entry name" value="QUEUOSINE 5'-PHOSPHATE N-GLYCOSYLASE_HYDROLASE-RELATED"/>
    <property type="match status" value="1"/>
</dbReference>
<comment type="catalytic activity">
    <reaction evidence="5">
        <text>queuosine 5'-phosphate + H2O = queuine + D-ribose 5-phosphate</text>
        <dbReference type="Rhea" id="RHEA:75387"/>
        <dbReference type="ChEBI" id="CHEBI:15377"/>
        <dbReference type="ChEBI" id="CHEBI:17433"/>
        <dbReference type="ChEBI" id="CHEBI:78346"/>
        <dbReference type="ChEBI" id="CHEBI:194371"/>
    </reaction>
    <physiologicalReaction direction="left-to-right" evidence="5">
        <dbReference type="Rhea" id="RHEA:75388"/>
    </physiologicalReaction>
</comment>
<dbReference type="RefSeq" id="WP_008478503.1">
    <property type="nucleotide sequence ID" value="NZ_CAGS01000263.1"/>
</dbReference>
<dbReference type="Pfam" id="PF10343">
    <property type="entry name" value="Q_salvage"/>
    <property type="match status" value="1"/>
</dbReference>
<evidence type="ECO:0000256" key="4">
    <source>
        <dbReference type="ARBA" id="ARBA00035393"/>
    </source>
</evidence>
<evidence type="ECO:0000256" key="2">
    <source>
        <dbReference type="ARBA" id="ARBA00035119"/>
    </source>
</evidence>
<evidence type="ECO:0000256" key="5">
    <source>
        <dbReference type="ARBA" id="ARBA00048204"/>
    </source>
</evidence>
<reference evidence="6 7" key="1">
    <citation type="journal article" date="2012" name="ISME J.">
        <title>Nitrification expanded: discovery, physiology and genomics of a nitrite-oxidizing bacterium from the phylum Chloroflexi.</title>
        <authorList>
            <person name="Sorokin D.Y."/>
            <person name="Lucker S."/>
            <person name="Vejmelkova D."/>
            <person name="Kostrikina N.A."/>
            <person name="Kleerebezem R."/>
            <person name="Rijpstra W.I."/>
            <person name="Damste J.S."/>
            <person name="Le Paslier D."/>
            <person name="Muyzer G."/>
            <person name="Wagner M."/>
            <person name="van Loosdrecht M.C."/>
            <person name="Daims H."/>
        </authorList>
    </citation>
    <scope>NUCLEOTIDE SEQUENCE [LARGE SCALE GENOMIC DNA]</scope>
    <source>
        <strain evidence="7">none</strain>
    </source>
</reference>
<dbReference type="PANTHER" id="PTHR21314:SF0">
    <property type="entry name" value="QUEUOSINE 5'-PHOSPHATE N-GLYCOSYLASE_HYDROLASE"/>
    <property type="match status" value="1"/>
</dbReference>
<evidence type="ECO:0000313" key="6">
    <source>
        <dbReference type="EMBL" id="CCF84377.1"/>
    </source>
</evidence>
<comment type="caution">
    <text evidence="6">The sequence shown here is derived from an EMBL/GenBank/DDBJ whole genome shotgun (WGS) entry which is preliminary data.</text>
</comment>
<evidence type="ECO:0000256" key="3">
    <source>
        <dbReference type="ARBA" id="ARBA00035306"/>
    </source>
</evidence>
<protein>
    <recommendedName>
        <fullName evidence="3">Queuosine 5'-phosphate N-glycosylase/hydrolase</fullName>
    </recommendedName>
    <alternativeName>
        <fullName evidence="4">Queuosine-nucleotide N-glycosylase/hydrolase</fullName>
    </alternativeName>
</protein>